<keyword evidence="1" id="KW-0812">Transmembrane</keyword>
<protein>
    <submittedName>
        <fullName evidence="2">Uncharacterized protein</fullName>
    </submittedName>
</protein>
<accession>A0A4U6BJ06</accession>
<evidence type="ECO:0000256" key="1">
    <source>
        <dbReference type="SAM" id="Phobius"/>
    </source>
</evidence>
<dbReference type="STRING" id="211460.YH63_17715"/>
<feature type="transmembrane region" description="Helical" evidence="1">
    <location>
        <begin position="412"/>
        <end position="431"/>
    </location>
</feature>
<feature type="transmembrane region" description="Helical" evidence="1">
    <location>
        <begin position="274"/>
        <end position="297"/>
    </location>
</feature>
<dbReference type="Proteomes" id="UP000034832">
    <property type="component" value="Unassembled WGS sequence"/>
</dbReference>
<feature type="transmembrane region" description="Helical" evidence="1">
    <location>
        <begin position="529"/>
        <end position="546"/>
    </location>
</feature>
<reference evidence="2" key="1">
    <citation type="submission" date="2019-04" db="EMBL/GenBank/DDBJ databases">
        <title>Whole genome sequencing of cave bacteria.</title>
        <authorList>
            <person name="Gan H.M."/>
            <person name="Barton H."/>
            <person name="Savka M.A."/>
        </authorList>
    </citation>
    <scope>NUCLEOTIDE SEQUENCE [LARGE SCALE GENOMIC DNA]</scope>
    <source>
        <strain evidence="2">LC387</strain>
    </source>
</reference>
<comment type="caution">
    <text evidence="2">The sequence shown here is derived from an EMBL/GenBank/DDBJ whole genome shotgun (WGS) entry which is preliminary data.</text>
</comment>
<dbReference type="OrthoDB" id="116741at2"/>
<proteinExistence type="predicted"/>
<feature type="transmembrane region" description="Helical" evidence="1">
    <location>
        <begin position="355"/>
        <end position="383"/>
    </location>
</feature>
<dbReference type="EMBL" id="LBIA02000001">
    <property type="protein sequence ID" value="TKT70140.1"/>
    <property type="molecule type" value="Genomic_DNA"/>
</dbReference>
<dbReference type="AlphaFoldDB" id="A0A4U6BJ06"/>
<gene>
    <name evidence="2" type="ORF">YH63_001150</name>
</gene>
<evidence type="ECO:0000313" key="3">
    <source>
        <dbReference type="Proteomes" id="UP000034832"/>
    </source>
</evidence>
<keyword evidence="3" id="KW-1185">Reference proteome</keyword>
<dbReference type="RefSeq" id="WP_046829189.1">
    <property type="nucleotide sequence ID" value="NZ_LBIA02000001.1"/>
</dbReference>
<sequence length="684" mass="76182">MNPNYTTIITPLAPGLVEACRKYLRDTAEPRPAGDFLQCQPLFRFDRIASLHFCSFVVLEADNEFSPSLVFEATFDGPAEDFLGELLDVASEGMHEVYRHCTDYPSSGLAAPQLIKEYLMRHDVGANTLFCGSPGRSVAQVKGESLVRNNIVSFLSSKWSSGEAIPARSVGFLEAVRRHVIRGQDDNCWAEQQAPTPWEVRQRSWIVSSAIVAAFVVVCGTGIIVGSPFGLGPFVLHDHIVRASEQVTQLGASVGSFLTSWFPWVSNYITIEPAILHILIALSCIWLVVRIIELFLTSWTKNPHDQLFINRFPLQLAVIFRYTLIIFLVGSVVLAVTPGMIAARSAESVGTQSGFLASFVAAASITWRLLLLGVVLLVLNYWATSLKLAVELRPYDAVRENVRRLLLDLDRFAMVIAVAVGALLIARHIPLGFSQQIATIVRSIVFAVFVIVAYGLIGILAFYAIGLVIFGVIRVLEMRDKRRFSDSSELIGHTQENAKKYTREEGGINRYQNHLASITSVKPGFVRRWLLRLALFVINLLSRFWFNRGELGGIPTILSARWVVIDGGRRLLFLDNFGGAWESYLNEFIDLAAVKGLNAIWSNTFVSADGKRYGFPASKFLFWKGAQAEQPFKAYVRQSQVETIVWYGAYPTLSVININANTALRQSLFKPLSYGEIDAIFRNL</sequence>
<evidence type="ECO:0000313" key="2">
    <source>
        <dbReference type="EMBL" id="TKT70140.1"/>
    </source>
</evidence>
<feature type="transmembrane region" description="Helical" evidence="1">
    <location>
        <begin position="318"/>
        <end position="343"/>
    </location>
</feature>
<keyword evidence="1" id="KW-0472">Membrane</keyword>
<feature type="transmembrane region" description="Helical" evidence="1">
    <location>
        <begin position="443"/>
        <end position="473"/>
    </location>
</feature>
<name>A0A4U6BJ06_9BRAD</name>
<feature type="transmembrane region" description="Helical" evidence="1">
    <location>
        <begin position="205"/>
        <end position="226"/>
    </location>
</feature>
<keyword evidence="1" id="KW-1133">Transmembrane helix</keyword>
<organism evidence="2 3">
    <name type="scientific">Afipia massiliensis</name>
    <dbReference type="NCBI Taxonomy" id="211460"/>
    <lineage>
        <taxon>Bacteria</taxon>
        <taxon>Pseudomonadati</taxon>
        <taxon>Pseudomonadota</taxon>
        <taxon>Alphaproteobacteria</taxon>
        <taxon>Hyphomicrobiales</taxon>
        <taxon>Nitrobacteraceae</taxon>
        <taxon>Afipia</taxon>
    </lineage>
</organism>